<name>A0A4V3UMV9_9EURO</name>
<dbReference type="VEuPathDB" id="FungiDB:EYZ11_011750"/>
<comment type="caution">
    <text evidence="2">The sequence shown here is derived from an EMBL/GenBank/DDBJ whole genome shotgun (WGS) entry which is preliminary data.</text>
</comment>
<gene>
    <name evidence="2" type="ORF">EYZ11_011750</name>
</gene>
<feature type="compositionally biased region" description="Polar residues" evidence="1">
    <location>
        <begin position="1"/>
        <end position="14"/>
    </location>
</feature>
<evidence type="ECO:0000256" key="1">
    <source>
        <dbReference type="SAM" id="MobiDB-lite"/>
    </source>
</evidence>
<keyword evidence="3" id="KW-1185">Reference proteome</keyword>
<feature type="region of interest" description="Disordered" evidence="1">
    <location>
        <begin position="1"/>
        <end position="34"/>
    </location>
</feature>
<dbReference type="EMBL" id="SOSA01000765">
    <property type="protein sequence ID" value="THC88804.1"/>
    <property type="molecule type" value="Genomic_DNA"/>
</dbReference>
<reference evidence="2 3" key="1">
    <citation type="submission" date="2019-03" db="EMBL/GenBank/DDBJ databases">
        <title>The genome sequence of a newly discovered highly antifungal drug resistant Aspergillus species, Aspergillus tanneri NIH 1004.</title>
        <authorList>
            <person name="Mounaud S."/>
            <person name="Singh I."/>
            <person name="Joardar V."/>
            <person name="Pakala S."/>
            <person name="Pakala S."/>
            <person name="Venepally P."/>
            <person name="Hoover J."/>
            <person name="Nierman W."/>
            <person name="Chung J."/>
            <person name="Losada L."/>
        </authorList>
    </citation>
    <scope>NUCLEOTIDE SEQUENCE [LARGE SCALE GENOMIC DNA]</scope>
    <source>
        <strain evidence="2 3">NIH1004</strain>
    </source>
</reference>
<evidence type="ECO:0000313" key="2">
    <source>
        <dbReference type="EMBL" id="THC88804.1"/>
    </source>
</evidence>
<accession>A0A4V3UMV9</accession>
<feature type="compositionally biased region" description="Basic and acidic residues" evidence="1">
    <location>
        <begin position="22"/>
        <end position="31"/>
    </location>
</feature>
<dbReference type="AlphaFoldDB" id="A0A4V3UMV9"/>
<sequence length="69" mass="7788">MTIRSLDSSFSPDTLHNGFPNDHAELPRSDDFTDYGDDDRLEPIAITVADEDKYVALNESGWHFLAKAF</sequence>
<proteinExistence type="predicted"/>
<dbReference type="Proteomes" id="UP000308092">
    <property type="component" value="Unassembled WGS sequence"/>
</dbReference>
<evidence type="ECO:0000313" key="3">
    <source>
        <dbReference type="Proteomes" id="UP000308092"/>
    </source>
</evidence>
<organism evidence="2 3">
    <name type="scientific">Aspergillus tanneri</name>
    <dbReference type="NCBI Taxonomy" id="1220188"/>
    <lineage>
        <taxon>Eukaryota</taxon>
        <taxon>Fungi</taxon>
        <taxon>Dikarya</taxon>
        <taxon>Ascomycota</taxon>
        <taxon>Pezizomycotina</taxon>
        <taxon>Eurotiomycetes</taxon>
        <taxon>Eurotiomycetidae</taxon>
        <taxon>Eurotiales</taxon>
        <taxon>Aspergillaceae</taxon>
        <taxon>Aspergillus</taxon>
        <taxon>Aspergillus subgen. Circumdati</taxon>
    </lineage>
</organism>
<protein>
    <submittedName>
        <fullName evidence="2">Uncharacterized protein</fullName>
    </submittedName>
</protein>